<sequence>MICIVNFKNMMHYEKQLKWLQDIEREFLDFKLLVAPTLPEHNRYHNYEIVAQNISLVQRTVGEVSASVLNGLKIQYAFVGHLERRRLLNETTDMINERLINCLHNHIVPIICLGIHSGPDLVIRELKSILKNSDLSDQRVIIAYESLKSTQSNQPVYSYVEMEAVYLKLKQYMDELTNSSGLSAYHLVMGGHINEEGINVAEKIGYDGVLIGDRYQEVTSFQPLIKTLNRIKRERLLTHGS</sequence>
<accession>A0AAN2QW96</accession>
<dbReference type="InterPro" id="IPR000652">
    <property type="entry name" value="Triosephosphate_isomerase"/>
</dbReference>
<evidence type="ECO:0000313" key="7">
    <source>
        <dbReference type="Proteomes" id="UP000199047"/>
    </source>
</evidence>
<proteinExistence type="inferred from homology"/>
<evidence type="ECO:0000313" key="4">
    <source>
        <dbReference type="EMBL" id="CUW14857.1"/>
    </source>
</evidence>
<dbReference type="PANTHER" id="PTHR21139:SF42">
    <property type="entry name" value="TRIOSEPHOSPHATE ISOMERASE"/>
    <property type="match status" value="1"/>
</dbReference>
<evidence type="ECO:0000256" key="2">
    <source>
        <dbReference type="ARBA" id="ARBA00023235"/>
    </source>
</evidence>
<dbReference type="GO" id="GO:0006096">
    <property type="term" value="P:glycolytic process"/>
    <property type="evidence" value="ECO:0007669"/>
    <property type="project" value="UniProtKB-KW"/>
</dbReference>
<dbReference type="PANTHER" id="PTHR21139">
    <property type="entry name" value="TRIOSEPHOSPHATE ISOMERASE"/>
    <property type="match status" value="1"/>
</dbReference>
<comment type="caution">
    <text evidence="5">The sequence shown here is derived from an EMBL/GenBank/DDBJ whole genome shotgun (WGS) entry which is preliminary data.</text>
</comment>
<gene>
    <name evidence="4" type="ORF">KSL4_0292</name>
    <name evidence="5" type="ORF">PL111_1403</name>
</gene>
<keyword evidence="3" id="KW-0312">Gluconeogenesis</keyword>
<dbReference type="RefSeq" id="WP_013231273.1">
    <property type="nucleotide sequence ID" value="NZ_FBSX01000025.1"/>
</dbReference>
<dbReference type="SUPFAM" id="SSF51351">
    <property type="entry name" value="Triosephosphate isomerase (TIM)"/>
    <property type="match status" value="1"/>
</dbReference>
<comment type="pathway">
    <text evidence="3">Carbohydrate degradation; glycolysis; D-glyceraldehyde 3-phosphate from glycerone phosphate: step 1/1.</text>
</comment>
<dbReference type="GO" id="GO:0005829">
    <property type="term" value="C:cytosol"/>
    <property type="evidence" value="ECO:0007669"/>
    <property type="project" value="TreeGrafter"/>
</dbReference>
<dbReference type="InterPro" id="IPR035990">
    <property type="entry name" value="TIM_sf"/>
</dbReference>
<evidence type="ECO:0000313" key="6">
    <source>
        <dbReference type="Proteomes" id="UP000198868"/>
    </source>
</evidence>
<keyword evidence="3" id="KW-0324">Glycolysis</keyword>
<dbReference type="AlphaFoldDB" id="A0AAN2QW96"/>
<keyword evidence="3" id="KW-0963">Cytoplasm</keyword>
<comment type="subcellular location">
    <subcellularLocation>
        <location evidence="3">Cytoplasm</location>
    </subcellularLocation>
</comment>
<keyword evidence="7" id="KW-1185">Reference proteome</keyword>
<dbReference type="Pfam" id="PF00121">
    <property type="entry name" value="TIM"/>
    <property type="match status" value="1"/>
</dbReference>
<evidence type="ECO:0000256" key="1">
    <source>
        <dbReference type="ARBA" id="ARBA00007422"/>
    </source>
</evidence>
<dbReference type="Gene3D" id="3.20.20.70">
    <property type="entry name" value="Aldolase class I"/>
    <property type="match status" value="1"/>
</dbReference>
<dbReference type="GO" id="GO:0019563">
    <property type="term" value="P:glycerol catabolic process"/>
    <property type="evidence" value="ECO:0007669"/>
    <property type="project" value="TreeGrafter"/>
</dbReference>
<dbReference type="GeneID" id="34300212"/>
<keyword evidence="2 3" id="KW-0413">Isomerase</keyword>
<name>A0AAN2QW96_9LACO</name>
<comment type="subunit">
    <text evidence="3">Homodimer.</text>
</comment>
<comment type="catalytic activity">
    <reaction evidence="3">
        <text>D-glyceraldehyde 3-phosphate = dihydroxyacetone phosphate</text>
        <dbReference type="Rhea" id="RHEA:18585"/>
        <dbReference type="ChEBI" id="CHEBI:57642"/>
        <dbReference type="ChEBI" id="CHEBI:59776"/>
        <dbReference type="EC" id="5.3.1.1"/>
    </reaction>
</comment>
<dbReference type="GO" id="GO:0006094">
    <property type="term" value="P:gluconeogenesis"/>
    <property type="evidence" value="ECO:0007669"/>
    <property type="project" value="UniProtKB-KW"/>
</dbReference>
<dbReference type="Proteomes" id="UP000198868">
    <property type="component" value="Unassembled WGS sequence"/>
</dbReference>
<comment type="pathway">
    <text evidence="3">Carbohydrate biosynthesis; gluconeogenesis.</text>
</comment>
<comment type="similarity">
    <text evidence="1 3">Belongs to the triosephosphate isomerase family.</text>
</comment>
<dbReference type="PROSITE" id="PS51440">
    <property type="entry name" value="TIM_2"/>
    <property type="match status" value="1"/>
</dbReference>
<reference evidence="6 7" key="1">
    <citation type="submission" date="2015-12" db="EMBL/GenBank/DDBJ databases">
        <authorList>
            <person name="Andreevskaya M."/>
        </authorList>
    </citation>
    <scope>NUCLEOTIDE SEQUENCE [LARGE SCALE GENOMIC DNA]</scope>
    <source>
        <strain evidence="4 7">KSL4-2</strain>
        <strain evidence="5 6">PL111</strain>
    </source>
</reference>
<dbReference type="GO" id="GO:0046166">
    <property type="term" value="P:glyceraldehyde-3-phosphate biosynthetic process"/>
    <property type="evidence" value="ECO:0007669"/>
    <property type="project" value="TreeGrafter"/>
</dbReference>
<dbReference type="EMBL" id="FBTU01000024">
    <property type="protein sequence ID" value="CUW17604.1"/>
    <property type="molecule type" value="Genomic_DNA"/>
</dbReference>
<protein>
    <recommendedName>
        <fullName evidence="3">Triosephosphate isomerase</fullName>
        <ecNumber evidence="3">5.3.1.1</ecNumber>
    </recommendedName>
</protein>
<dbReference type="InterPro" id="IPR013785">
    <property type="entry name" value="Aldolase_TIM"/>
</dbReference>
<dbReference type="EC" id="5.3.1.1" evidence="3"/>
<dbReference type="Proteomes" id="UP000199047">
    <property type="component" value="Unassembled WGS sequence"/>
</dbReference>
<evidence type="ECO:0000256" key="3">
    <source>
        <dbReference type="RuleBase" id="RU363013"/>
    </source>
</evidence>
<organism evidence="5 6">
    <name type="scientific">Leuconostoc inhae</name>
    <dbReference type="NCBI Taxonomy" id="178001"/>
    <lineage>
        <taxon>Bacteria</taxon>
        <taxon>Bacillati</taxon>
        <taxon>Bacillota</taxon>
        <taxon>Bacilli</taxon>
        <taxon>Lactobacillales</taxon>
        <taxon>Lactobacillaceae</taxon>
        <taxon>Leuconostoc</taxon>
    </lineage>
</organism>
<evidence type="ECO:0000313" key="5">
    <source>
        <dbReference type="EMBL" id="CUW17604.1"/>
    </source>
</evidence>
<dbReference type="EMBL" id="FBTB01000019">
    <property type="protein sequence ID" value="CUW14857.1"/>
    <property type="molecule type" value="Genomic_DNA"/>
</dbReference>
<dbReference type="GO" id="GO:0004807">
    <property type="term" value="F:triose-phosphate isomerase activity"/>
    <property type="evidence" value="ECO:0007669"/>
    <property type="project" value="UniProtKB-EC"/>
</dbReference>